<dbReference type="RefSeq" id="WP_308480995.1">
    <property type="nucleotide sequence ID" value="NZ_OY726397.1"/>
</dbReference>
<reference evidence="1 2" key="1">
    <citation type="submission" date="2023-08" db="EMBL/GenBank/DDBJ databases">
        <authorList>
            <person name="Folkvardsen B D."/>
            <person name="Norman A."/>
        </authorList>
    </citation>
    <scope>NUCLEOTIDE SEQUENCE [LARGE SCALE GENOMIC DNA]</scope>
    <source>
        <strain evidence="1 2">Mu0053</strain>
    </source>
</reference>
<accession>A0ABM9LBZ5</accession>
<proteinExistence type="predicted"/>
<evidence type="ECO:0000313" key="2">
    <source>
        <dbReference type="Proteomes" id="UP001190465"/>
    </source>
</evidence>
<organism evidence="1 2">
    <name type="scientific">[Mycobacterium] burgundiense</name>
    <dbReference type="NCBI Taxonomy" id="3064286"/>
    <lineage>
        <taxon>Bacteria</taxon>
        <taxon>Bacillati</taxon>
        <taxon>Actinomycetota</taxon>
        <taxon>Actinomycetes</taxon>
        <taxon>Mycobacteriales</taxon>
        <taxon>Mycobacteriaceae</taxon>
        <taxon>Mycolicibacterium</taxon>
    </lineage>
</organism>
<dbReference type="Proteomes" id="UP001190465">
    <property type="component" value="Chromosome"/>
</dbReference>
<sequence>MAVAIRVRESHIHSPQLTVFVHHTHQAQAQEVLDRLMARSAALSPYRDRAVGASHSGGLNFTVIDVEARAGEQLLTAMVVCLIAAGSALTAGETRDVPTEILGHRLVPEGELVRH</sequence>
<evidence type="ECO:0000313" key="1">
    <source>
        <dbReference type="EMBL" id="CAJ1496485.1"/>
    </source>
</evidence>
<keyword evidence="2" id="KW-1185">Reference proteome</keyword>
<gene>
    <name evidence="1" type="ORF">MU0053_000665</name>
</gene>
<protein>
    <submittedName>
        <fullName evidence="1">Uncharacterized protein</fullName>
    </submittedName>
</protein>
<name>A0ABM9LBZ5_9MYCO</name>
<dbReference type="EMBL" id="OY726397">
    <property type="protein sequence ID" value="CAJ1496485.1"/>
    <property type="molecule type" value="Genomic_DNA"/>
</dbReference>